<dbReference type="Proteomes" id="UP001156706">
    <property type="component" value="Unassembled WGS sequence"/>
</dbReference>
<gene>
    <name evidence="3" type="ORF">GCM10007907_22560</name>
</gene>
<dbReference type="Pfam" id="PF12680">
    <property type="entry name" value="SnoaL_2"/>
    <property type="match status" value="1"/>
</dbReference>
<name>A0ABQ5YFU9_9NEIS</name>
<dbReference type="InterPro" id="IPR037401">
    <property type="entry name" value="SnoaL-like"/>
</dbReference>
<dbReference type="InterPro" id="IPR032710">
    <property type="entry name" value="NTF2-like_dom_sf"/>
</dbReference>
<feature type="domain" description="SnoaL-like" evidence="2">
    <location>
        <begin position="39"/>
        <end position="149"/>
    </location>
</feature>
<keyword evidence="1" id="KW-0732">Signal</keyword>
<dbReference type="RefSeq" id="WP_284196567.1">
    <property type="nucleotide sequence ID" value="NZ_BSOG01000002.1"/>
</dbReference>
<feature type="signal peptide" evidence="1">
    <location>
        <begin position="1"/>
        <end position="21"/>
    </location>
</feature>
<evidence type="ECO:0000313" key="4">
    <source>
        <dbReference type="Proteomes" id="UP001156706"/>
    </source>
</evidence>
<evidence type="ECO:0000259" key="2">
    <source>
        <dbReference type="Pfam" id="PF12680"/>
    </source>
</evidence>
<reference evidence="4" key="1">
    <citation type="journal article" date="2019" name="Int. J. Syst. Evol. Microbiol.">
        <title>The Global Catalogue of Microorganisms (GCM) 10K type strain sequencing project: providing services to taxonomists for standard genome sequencing and annotation.</title>
        <authorList>
            <consortium name="The Broad Institute Genomics Platform"/>
            <consortium name="The Broad Institute Genome Sequencing Center for Infectious Disease"/>
            <person name="Wu L."/>
            <person name="Ma J."/>
        </authorList>
    </citation>
    <scope>NUCLEOTIDE SEQUENCE [LARGE SCALE GENOMIC DNA]</scope>
    <source>
        <strain evidence="4">NBRC 110044</strain>
    </source>
</reference>
<protein>
    <recommendedName>
        <fullName evidence="2">SnoaL-like domain-containing protein</fullName>
    </recommendedName>
</protein>
<feature type="chain" id="PRO_5047087016" description="SnoaL-like domain-containing protein" evidence="1">
    <location>
        <begin position="22"/>
        <end position="170"/>
    </location>
</feature>
<comment type="caution">
    <text evidence="3">The sequence shown here is derived from an EMBL/GenBank/DDBJ whole genome shotgun (WGS) entry which is preliminary data.</text>
</comment>
<dbReference type="SUPFAM" id="SSF54427">
    <property type="entry name" value="NTF2-like"/>
    <property type="match status" value="1"/>
</dbReference>
<proteinExistence type="predicted"/>
<sequence length="170" mass="18416">MNKSFSVILILILTFAAPATAATAKRYTAETAAAAPVADAYLAAYVSLDWDRLEPLLADDASFNDPTAALVFGAVGTQGKLAVMQRFRKAYAPLRQMALTKRRVIHSGHFALYEGDLAWTVDMGDGRDVSSVTPIVIVIEVKGGKVISHRDYVDYAPFLAAERANRPVTQ</sequence>
<evidence type="ECO:0000256" key="1">
    <source>
        <dbReference type="SAM" id="SignalP"/>
    </source>
</evidence>
<accession>A0ABQ5YFU9</accession>
<evidence type="ECO:0000313" key="3">
    <source>
        <dbReference type="EMBL" id="GLR13466.1"/>
    </source>
</evidence>
<keyword evidence="4" id="KW-1185">Reference proteome</keyword>
<dbReference type="Gene3D" id="3.10.450.50">
    <property type="match status" value="1"/>
</dbReference>
<organism evidence="3 4">
    <name type="scientific">Chitinimonas prasina</name>
    <dbReference type="NCBI Taxonomy" id="1434937"/>
    <lineage>
        <taxon>Bacteria</taxon>
        <taxon>Pseudomonadati</taxon>
        <taxon>Pseudomonadota</taxon>
        <taxon>Betaproteobacteria</taxon>
        <taxon>Neisseriales</taxon>
        <taxon>Chitinibacteraceae</taxon>
        <taxon>Chitinimonas</taxon>
    </lineage>
</organism>
<dbReference type="EMBL" id="BSOG01000002">
    <property type="protein sequence ID" value="GLR13466.1"/>
    <property type="molecule type" value="Genomic_DNA"/>
</dbReference>